<evidence type="ECO:0000256" key="3">
    <source>
        <dbReference type="SAM" id="MobiDB-lite"/>
    </source>
</evidence>
<feature type="compositionally biased region" description="Pro residues" evidence="3">
    <location>
        <begin position="261"/>
        <end position="271"/>
    </location>
</feature>
<dbReference type="GO" id="GO:0003723">
    <property type="term" value="F:RNA binding"/>
    <property type="evidence" value="ECO:0007669"/>
    <property type="project" value="TreeGrafter"/>
</dbReference>
<feature type="region of interest" description="Disordered" evidence="3">
    <location>
        <begin position="254"/>
        <end position="404"/>
    </location>
</feature>
<dbReference type="AlphaFoldDB" id="A0A1D2AGY4"/>
<evidence type="ECO:0000256" key="1">
    <source>
        <dbReference type="ARBA" id="ARBA00004201"/>
    </source>
</evidence>
<reference evidence="4" key="1">
    <citation type="submission" date="2015-08" db="EMBL/GenBank/DDBJ databases">
        <authorList>
            <person name="Babu N.S."/>
            <person name="Beckwith C.J."/>
            <person name="Beseler K.G."/>
            <person name="Brison A."/>
            <person name="Carone J.V."/>
            <person name="Caskin T.P."/>
            <person name="Diamond M."/>
            <person name="Durham M.E."/>
            <person name="Foxe J.M."/>
            <person name="Go M."/>
            <person name="Henderson B.A."/>
            <person name="Jones I.B."/>
            <person name="McGettigan J.A."/>
            <person name="Micheletti S.J."/>
            <person name="Nasrallah M.E."/>
            <person name="Ortiz D."/>
            <person name="Piller C.R."/>
            <person name="Privatt S.R."/>
            <person name="Schneider S.L."/>
            <person name="Sharp S."/>
            <person name="Smith T.C."/>
            <person name="Stanton J.D."/>
            <person name="Ullery H.E."/>
            <person name="Wilson R.J."/>
            <person name="Serrano M.G."/>
            <person name="Buck G."/>
            <person name="Lee V."/>
            <person name="Wang Y."/>
            <person name="Carvalho R."/>
            <person name="Voegtly L."/>
            <person name="Shi R."/>
            <person name="Duckworth R."/>
            <person name="Johnson A."/>
            <person name="Loviza R."/>
            <person name="Walstead R."/>
            <person name="Shah Z."/>
            <person name="Kiflezghi M."/>
            <person name="Wade K."/>
            <person name="Ball S.L."/>
            <person name="Bradley K.W."/>
            <person name="Asai D.J."/>
            <person name="Bowman C.A."/>
            <person name="Russell D.A."/>
            <person name="Pope W.H."/>
            <person name="Jacobs-Sera D."/>
            <person name="Hendrix R.W."/>
            <person name="Hatfull G.F."/>
        </authorList>
    </citation>
    <scope>NUCLEOTIDE SEQUENCE</scope>
</reference>
<feature type="compositionally biased region" description="Pro residues" evidence="3">
    <location>
        <begin position="305"/>
        <end position="353"/>
    </location>
</feature>
<gene>
    <name evidence="4" type="ORF">g.5242</name>
</gene>
<sequence length="856" mass="88204">RQIGVTNTWFDWRRKSTHPRPRGHEAMSGLQGDDGFVGATVTRDEGLPDDFFDASAYSFFGTTGDDVGGLEGELELGLEGPPEEESCVVEDDDYYLGYHAEGASDEEDLSLASLYAVAGVSTQVLPKPAAEPAPPVPAPPPPRPSGSIALGGLLAAGGDRAFYTPSPPAAGARSLESRPGSGGPPLSTSLLGQGPLPPEPQPSTYYQDQGGAFQDPSVVAGAPGLLRHQQALAGYAAAPPPPVGMTASALEASLLARSAEPQPPPLGPPSGHPVHGYPGPPPPPHFPMPPPPPGHVDHRGHRHSMPPPPGFPAHMGPPPGFSGMAPPPLRGPAPPASHLTPPPVPPPGPPPGPWGGQGGQAGPPPPRPAWGATEAGPQQPRPPSPSQFPALGAGPRPGRPGAPAILARPAAAGAGPQGPGPQQPGIAQRLQGLTLADRSAQPQHGRGSGPGPRARPPRYQSLYMSSNEIDGILYTQWRGLQQGPPYVEDYYFQGFVYKYYNRKNRRFFAPESVRELAPTEKLSADQVAFVHLDGLGRVPFSNIRRPRPLMELGGGPGVAEEGAEAGPGAPARSRRRRLDQEPLLAARIMIEDCMSLILDVQDIDQIFVAAAGYPIQDEAALRSRRQLLLEGLSASLRLPDAPGARRAAPDPGAPGDAVFRRLMGLRKGRTLAARALRVTFPPAEERQRPLPLARAAPNLRLLWAVLRGAGVLWSDPGGGVAEAADELAASARLADAAAEVLAALPAARMLADAAVALAAGLAEGTAASLQAPGALAAPVPAPETPWLGGVLGALCRRAGELRIGGGGGGGAPEVAPQLAAARIAWEPARAALAEAVLALEGGEAGALSAALEGLRA</sequence>
<dbReference type="PANTHER" id="PTHR21551">
    <property type="entry name" value="TOPOISOMERASE II-ASSOCIATED PROTEIN PAT1"/>
    <property type="match status" value="1"/>
</dbReference>
<keyword evidence="2" id="KW-0963">Cytoplasm</keyword>
<feature type="region of interest" description="Disordered" evidence="3">
    <location>
        <begin position="437"/>
        <end position="459"/>
    </location>
</feature>
<feature type="compositionally biased region" description="Low complexity" evidence="3">
    <location>
        <begin position="387"/>
        <end position="404"/>
    </location>
</feature>
<dbReference type="InterPro" id="IPR039900">
    <property type="entry name" value="Pat1-like"/>
</dbReference>
<organism evidence="4">
    <name type="scientific">Auxenochlorella protothecoides</name>
    <name type="common">Green microalga</name>
    <name type="synonym">Chlorella protothecoides</name>
    <dbReference type="NCBI Taxonomy" id="3075"/>
    <lineage>
        <taxon>Eukaryota</taxon>
        <taxon>Viridiplantae</taxon>
        <taxon>Chlorophyta</taxon>
        <taxon>core chlorophytes</taxon>
        <taxon>Trebouxiophyceae</taxon>
        <taxon>Chlorellales</taxon>
        <taxon>Chlorellaceae</taxon>
        <taxon>Auxenochlorella</taxon>
    </lineage>
</organism>
<feature type="region of interest" description="Disordered" evidence="3">
    <location>
        <begin position="551"/>
        <end position="576"/>
    </location>
</feature>
<feature type="compositionally biased region" description="Low complexity" evidence="3">
    <location>
        <begin position="558"/>
        <end position="571"/>
    </location>
</feature>
<name>A0A1D2AGY4_AUXPR</name>
<feature type="non-terminal residue" evidence="4">
    <location>
        <position position="1"/>
    </location>
</feature>
<feature type="region of interest" description="Disordered" evidence="3">
    <location>
        <begin position="126"/>
        <end position="221"/>
    </location>
</feature>
<comment type="subcellular location">
    <subcellularLocation>
        <location evidence="1">Cytoplasm</location>
        <location evidence="1">P-body</location>
    </subcellularLocation>
</comment>
<dbReference type="GO" id="GO:0000290">
    <property type="term" value="P:deadenylation-dependent decapping of nuclear-transcribed mRNA"/>
    <property type="evidence" value="ECO:0007669"/>
    <property type="project" value="InterPro"/>
</dbReference>
<proteinExistence type="predicted"/>
<dbReference type="PANTHER" id="PTHR21551:SF0">
    <property type="entry name" value="PROTEIN ASSOCIATED WITH TOPO II RELATED-1, ISOFORM A"/>
    <property type="match status" value="1"/>
</dbReference>
<dbReference type="GO" id="GO:0033962">
    <property type="term" value="P:P-body assembly"/>
    <property type="evidence" value="ECO:0007669"/>
    <property type="project" value="TreeGrafter"/>
</dbReference>
<evidence type="ECO:0000313" key="4">
    <source>
        <dbReference type="EMBL" id="JAT78470.1"/>
    </source>
</evidence>
<dbReference type="GO" id="GO:0000932">
    <property type="term" value="C:P-body"/>
    <property type="evidence" value="ECO:0007669"/>
    <property type="project" value="UniProtKB-SubCell"/>
</dbReference>
<dbReference type="EMBL" id="GDKF01000152">
    <property type="protein sequence ID" value="JAT78470.1"/>
    <property type="molecule type" value="Transcribed_RNA"/>
</dbReference>
<feature type="compositionally biased region" description="Pro residues" evidence="3">
    <location>
        <begin position="278"/>
        <end position="294"/>
    </location>
</feature>
<feature type="compositionally biased region" description="Pro residues" evidence="3">
    <location>
        <begin position="129"/>
        <end position="144"/>
    </location>
</feature>
<evidence type="ECO:0000256" key="2">
    <source>
        <dbReference type="ARBA" id="ARBA00022490"/>
    </source>
</evidence>
<protein>
    <submittedName>
        <fullName evidence="4">Uncharacterized protein</fullName>
    </submittedName>
</protein>
<accession>A0A1D2AGY4</accession>